<reference evidence="3" key="1">
    <citation type="submission" date="2015-07" db="EMBL/GenBank/DDBJ databases">
        <authorList>
            <person name="Ju K.-S."/>
            <person name="Doroghazi J.R."/>
            <person name="Metcalf W.W."/>
        </authorList>
    </citation>
    <scope>NUCLEOTIDE SEQUENCE [LARGE SCALE GENOMIC DNA]</scope>
    <source>
        <strain evidence="3">NRRL ISP-5002</strain>
    </source>
</reference>
<proteinExistence type="predicted"/>
<feature type="domain" description="ABM" evidence="1">
    <location>
        <begin position="2"/>
        <end position="88"/>
    </location>
</feature>
<dbReference type="Pfam" id="PF03992">
    <property type="entry name" value="ABM"/>
    <property type="match status" value="1"/>
</dbReference>
<evidence type="ECO:0000313" key="3">
    <source>
        <dbReference type="Proteomes" id="UP000037982"/>
    </source>
</evidence>
<dbReference type="Proteomes" id="UP000037982">
    <property type="component" value="Unassembled WGS sequence"/>
</dbReference>
<evidence type="ECO:0000313" key="2">
    <source>
        <dbReference type="EMBL" id="KPC65270.1"/>
    </source>
</evidence>
<gene>
    <name evidence="2" type="ORF">ADL29_07870</name>
</gene>
<organism evidence="2 3">
    <name type="scientific">Streptomyces chattanoogensis</name>
    <dbReference type="NCBI Taxonomy" id="66876"/>
    <lineage>
        <taxon>Bacteria</taxon>
        <taxon>Bacillati</taxon>
        <taxon>Actinomycetota</taxon>
        <taxon>Actinomycetes</taxon>
        <taxon>Kitasatosporales</taxon>
        <taxon>Streptomycetaceae</taxon>
        <taxon>Streptomyces</taxon>
    </lineage>
</organism>
<dbReference type="PANTHER" id="PTHR33336">
    <property type="entry name" value="QUINOL MONOOXYGENASE YGIN-RELATED"/>
    <property type="match status" value="1"/>
</dbReference>
<keyword evidence="3" id="KW-1185">Reference proteome</keyword>
<dbReference type="InterPro" id="IPR007138">
    <property type="entry name" value="ABM_dom"/>
</dbReference>
<protein>
    <recommendedName>
        <fullName evidence="1">ABM domain-containing protein</fullName>
    </recommendedName>
</protein>
<name>A0A0N0H2P2_9ACTN</name>
<dbReference type="RefSeq" id="WP_053922989.1">
    <property type="nucleotide sequence ID" value="NZ_LGKG01000046.1"/>
</dbReference>
<dbReference type="GO" id="GO:0005829">
    <property type="term" value="C:cytosol"/>
    <property type="evidence" value="ECO:0007669"/>
    <property type="project" value="TreeGrafter"/>
</dbReference>
<dbReference type="PATRIC" id="fig|66876.3.peg.1722"/>
<sequence length="101" mass="10568">MPVVIATIKTKPGRRDEVLNAFEKHSPAVHAENGCQLYAVHVGADRVTVVEKWADQAALDAHSQGQALGAIATAITDALAEPLDIAVMDAFPTGDPAKGLL</sequence>
<dbReference type="EMBL" id="LGKG01000046">
    <property type="protein sequence ID" value="KPC65270.1"/>
    <property type="molecule type" value="Genomic_DNA"/>
</dbReference>
<accession>A0A0N0H2P2</accession>
<dbReference type="AlphaFoldDB" id="A0A0N0H2P2"/>
<dbReference type="PROSITE" id="PS51725">
    <property type="entry name" value="ABM"/>
    <property type="match status" value="1"/>
</dbReference>
<dbReference type="PANTHER" id="PTHR33336:SF3">
    <property type="entry name" value="ABM DOMAIN-CONTAINING PROTEIN"/>
    <property type="match status" value="1"/>
</dbReference>
<evidence type="ECO:0000259" key="1">
    <source>
        <dbReference type="PROSITE" id="PS51725"/>
    </source>
</evidence>
<dbReference type="InterPro" id="IPR050744">
    <property type="entry name" value="AI-2_Isomerase_LsrG"/>
</dbReference>
<comment type="caution">
    <text evidence="2">The sequence shown here is derived from an EMBL/GenBank/DDBJ whole genome shotgun (WGS) entry which is preliminary data.</text>
</comment>
<dbReference type="GO" id="GO:0016491">
    <property type="term" value="F:oxidoreductase activity"/>
    <property type="evidence" value="ECO:0007669"/>
    <property type="project" value="TreeGrafter"/>
</dbReference>
<dbReference type="Gene3D" id="3.30.70.100">
    <property type="match status" value="1"/>
</dbReference>
<dbReference type="SUPFAM" id="SSF54909">
    <property type="entry name" value="Dimeric alpha+beta barrel"/>
    <property type="match status" value="1"/>
</dbReference>
<dbReference type="InterPro" id="IPR011008">
    <property type="entry name" value="Dimeric_a/b-barrel"/>
</dbReference>